<evidence type="ECO:0000256" key="2">
    <source>
        <dbReference type="ARBA" id="ARBA00022553"/>
    </source>
</evidence>
<dbReference type="PANTHER" id="PTHR43775:SF21">
    <property type="entry name" value="NON-REDUCING POLYKETIDE SYNTHASE AUSA-RELATED"/>
    <property type="match status" value="1"/>
</dbReference>
<name>A0ABR1TGP8_9PEZI</name>
<dbReference type="SMART" id="SM00825">
    <property type="entry name" value="PKS_KS"/>
    <property type="match status" value="1"/>
</dbReference>
<keyword evidence="6" id="KW-1185">Reference proteome</keyword>
<organism evidence="5 6">
    <name type="scientific">Apiospora saccharicola</name>
    <dbReference type="NCBI Taxonomy" id="335842"/>
    <lineage>
        <taxon>Eukaryota</taxon>
        <taxon>Fungi</taxon>
        <taxon>Dikarya</taxon>
        <taxon>Ascomycota</taxon>
        <taxon>Pezizomycotina</taxon>
        <taxon>Sordariomycetes</taxon>
        <taxon>Xylariomycetidae</taxon>
        <taxon>Amphisphaeriales</taxon>
        <taxon>Apiosporaceae</taxon>
        <taxon>Apiospora</taxon>
    </lineage>
</organism>
<keyword evidence="1" id="KW-0596">Phosphopantetheine</keyword>
<dbReference type="Gene3D" id="3.40.47.10">
    <property type="match status" value="1"/>
</dbReference>
<dbReference type="InterPro" id="IPR020841">
    <property type="entry name" value="PKS_Beta-ketoAc_synthase_dom"/>
</dbReference>
<reference evidence="5 6" key="1">
    <citation type="submission" date="2023-01" db="EMBL/GenBank/DDBJ databases">
        <title>Analysis of 21 Apiospora genomes using comparative genomics revels a genus with tremendous synthesis potential of carbohydrate active enzymes and secondary metabolites.</title>
        <authorList>
            <person name="Sorensen T."/>
        </authorList>
    </citation>
    <scope>NUCLEOTIDE SEQUENCE [LARGE SCALE GENOMIC DNA]</scope>
    <source>
        <strain evidence="5 6">CBS 83171</strain>
    </source>
</reference>
<feature type="domain" description="Ketosynthase family 3 (KS3)" evidence="4">
    <location>
        <begin position="29"/>
        <end position="229"/>
    </location>
</feature>
<evidence type="ECO:0000256" key="3">
    <source>
        <dbReference type="SAM" id="MobiDB-lite"/>
    </source>
</evidence>
<dbReference type="SUPFAM" id="SSF53901">
    <property type="entry name" value="Thiolase-like"/>
    <property type="match status" value="1"/>
</dbReference>
<gene>
    <name evidence="5" type="ORF">PG996_013874</name>
</gene>
<evidence type="ECO:0000259" key="4">
    <source>
        <dbReference type="PROSITE" id="PS52004"/>
    </source>
</evidence>
<dbReference type="PROSITE" id="PS52004">
    <property type="entry name" value="KS3_2"/>
    <property type="match status" value="1"/>
</dbReference>
<dbReference type="EMBL" id="JAQQWM010000009">
    <property type="protein sequence ID" value="KAK8045810.1"/>
    <property type="molecule type" value="Genomic_DNA"/>
</dbReference>
<protein>
    <submittedName>
        <fullName evidence="5">6-methylsalicylic acid synthase</fullName>
    </submittedName>
</protein>
<dbReference type="PANTHER" id="PTHR43775">
    <property type="entry name" value="FATTY ACID SYNTHASE"/>
    <property type="match status" value="1"/>
</dbReference>
<comment type="caution">
    <text evidence="5">The sequence shown here is derived from an EMBL/GenBank/DDBJ whole genome shotgun (WGS) entry which is preliminary data.</text>
</comment>
<sequence>MAPTTFPSVASDSHSASEPGPGAEIGFPDDAIAIVGAGCRLPGANNLEDLWDIISQGQTRLEKLRPERCNPKDSYRAIQDPAWIAKREFYGNFIDDVDAFDHSFFGISPREAAHMDPQQRLLLETAFQAMDSSGYLHDHQRERGDPVGCFIGASYTEPEETPIIISVRNERERQGAGLGDTIEVEQLDAARSEPIAHPGAESRAARADEVHVLQGRRRSWHRSPRCGGT</sequence>
<dbReference type="Proteomes" id="UP001446871">
    <property type="component" value="Unassembled WGS sequence"/>
</dbReference>
<feature type="compositionally biased region" description="Basic residues" evidence="3">
    <location>
        <begin position="214"/>
        <end position="229"/>
    </location>
</feature>
<evidence type="ECO:0000313" key="6">
    <source>
        <dbReference type="Proteomes" id="UP001446871"/>
    </source>
</evidence>
<evidence type="ECO:0000313" key="5">
    <source>
        <dbReference type="EMBL" id="KAK8045810.1"/>
    </source>
</evidence>
<evidence type="ECO:0000256" key="1">
    <source>
        <dbReference type="ARBA" id="ARBA00022450"/>
    </source>
</evidence>
<feature type="region of interest" description="Disordered" evidence="3">
    <location>
        <begin position="1"/>
        <end position="23"/>
    </location>
</feature>
<dbReference type="InterPro" id="IPR014030">
    <property type="entry name" value="Ketoacyl_synth_N"/>
</dbReference>
<dbReference type="Pfam" id="PF00109">
    <property type="entry name" value="ketoacyl-synt"/>
    <property type="match status" value="1"/>
</dbReference>
<keyword evidence="2" id="KW-0597">Phosphoprotein</keyword>
<dbReference type="InterPro" id="IPR016039">
    <property type="entry name" value="Thiolase-like"/>
</dbReference>
<feature type="region of interest" description="Disordered" evidence="3">
    <location>
        <begin position="192"/>
        <end position="229"/>
    </location>
</feature>
<feature type="compositionally biased region" description="Polar residues" evidence="3">
    <location>
        <begin position="1"/>
        <end position="16"/>
    </location>
</feature>
<accession>A0ABR1TGP8</accession>
<dbReference type="InterPro" id="IPR050091">
    <property type="entry name" value="PKS_NRPS_Biosynth_Enz"/>
</dbReference>
<proteinExistence type="predicted"/>